<name>I8TBW3_9GAMM</name>
<evidence type="ECO:0000256" key="2">
    <source>
        <dbReference type="PROSITE-ProRule" id="PRU00335"/>
    </source>
</evidence>
<dbReference type="Proteomes" id="UP000003704">
    <property type="component" value="Unassembled WGS sequence"/>
</dbReference>
<comment type="caution">
    <text evidence="5">The sequence shown here is derived from an EMBL/GenBank/DDBJ whole genome shotgun (WGS) entry which is preliminary data.</text>
</comment>
<keyword evidence="6" id="KW-1185">Reference proteome</keyword>
<dbReference type="PANTHER" id="PTHR43479">
    <property type="entry name" value="ACREF/ENVCD OPERON REPRESSOR-RELATED"/>
    <property type="match status" value="1"/>
</dbReference>
<dbReference type="PROSITE" id="PS50977">
    <property type="entry name" value="HTH_TETR_2"/>
    <property type="match status" value="1"/>
</dbReference>
<dbReference type="OrthoDB" id="9790413at2"/>
<reference evidence="5 6" key="1">
    <citation type="journal article" date="2012" name="J. Bacteriol.">
        <title>Genome Sequence of n-Alkane-Degrading Hydrocarboniphaga effusa Strain AP103T (ATCC BAA-332T).</title>
        <authorList>
            <person name="Chang H.K."/>
            <person name="Zylstra G.J."/>
            <person name="Chae J.C."/>
        </authorList>
    </citation>
    <scope>NUCLEOTIDE SEQUENCE [LARGE SCALE GENOMIC DNA]</scope>
    <source>
        <strain evidence="5 6">AP103</strain>
    </source>
</reference>
<keyword evidence="3" id="KW-1133">Transmembrane helix</keyword>
<evidence type="ECO:0000259" key="4">
    <source>
        <dbReference type="PROSITE" id="PS50977"/>
    </source>
</evidence>
<feature type="DNA-binding region" description="H-T-H motif" evidence="2">
    <location>
        <begin position="43"/>
        <end position="62"/>
    </location>
</feature>
<dbReference type="SUPFAM" id="SSF46689">
    <property type="entry name" value="Homeodomain-like"/>
    <property type="match status" value="1"/>
</dbReference>
<accession>I8TBW3</accession>
<dbReference type="InterPro" id="IPR001647">
    <property type="entry name" value="HTH_TetR"/>
</dbReference>
<gene>
    <name evidence="5" type="ORF">WQQ_12100</name>
</gene>
<feature type="transmembrane region" description="Helical" evidence="3">
    <location>
        <begin position="165"/>
        <end position="183"/>
    </location>
</feature>
<dbReference type="AlphaFoldDB" id="I8TBW3"/>
<protein>
    <recommendedName>
        <fullName evidence="4">HTH tetR-type domain-containing protein</fullName>
    </recommendedName>
</protein>
<evidence type="ECO:0000256" key="1">
    <source>
        <dbReference type="ARBA" id="ARBA00023125"/>
    </source>
</evidence>
<dbReference type="RefSeq" id="WP_007184164.1">
    <property type="nucleotide sequence ID" value="NZ_AKGD01000001.1"/>
</dbReference>
<feature type="domain" description="HTH tetR-type" evidence="4">
    <location>
        <begin position="20"/>
        <end position="80"/>
    </location>
</feature>
<dbReference type="GO" id="GO:0003677">
    <property type="term" value="F:DNA binding"/>
    <property type="evidence" value="ECO:0007669"/>
    <property type="project" value="UniProtKB-UniRule"/>
</dbReference>
<evidence type="ECO:0000313" key="6">
    <source>
        <dbReference type="Proteomes" id="UP000003704"/>
    </source>
</evidence>
<dbReference type="Gene3D" id="1.10.357.10">
    <property type="entry name" value="Tetracycline Repressor, domain 2"/>
    <property type="match status" value="1"/>
</dbReference>
<proteinExistence type="predicted"/>
<dbReference type="InterPro" id="IPR009057">
    <property type="entry name" value="Homeodomain-like_sf"/>
</dbReference>
<sequence>MPTRNARRVYAGQTHDARVSERRRAFVEAGLGIIGAQGYRAATVRAVCAEAGLTDRYFYESFEGTEALLRAVYSEISARLHAAIDKAVGKAPSSLEAQLDAALVAFLDTIRDPRAARILFAEVLGVSSAVTALYLKTTAEFAEQLLDAVKLHVPEFEKHPEDRRVLGLALIGAMTFAASAWALSGYTRPATHVVRNCRRILIGTVRQFAEEASAAPGRNATKKPRG</sequence>
<dbReference type="InterPro" id="IPR050624">
    <property type="entry name" value="HTH-type_Tx_Regulator"/>
</dbReference>
<keyword evidence="1 2" id="KW-0238">DNA-binding</keyword>
<dbReference type="STRING" id="1172194.WQQ_12100"/>
<keyword evidence="3" id="KW-0472">Membrane</keyword>
<evidence type="ECO:0000313" key="5">
    <source>
        <dbReference type="EMBL" id="EIT71073.1"/>
    </source>
</evidence>
<dbReference type="Pfam" id="PF00440">
    <property type="entry name" value="TetR_N"/>
    <property type="match status" value="1"/>
</dbReference>
<dbReference type="PANTHER" id="PTHR43479:SF11">
    <property type="entry name" value="ACREF_ENVCD OPERON REPRESSOR-RELATED"/>
    <property type="match status" value="1"/>
</dbReference>
<keyword evidence="3" id="KW-0812">Transmembrane</keyword>
<organism evidence="5 6">
    <name type="scientific">Hydrocarboniphaga effusa AP103</name>
    <dbReference type="NCBI Taxonomy" id="1172194"/>
    <lineage>
        <taxon>Bacteria</taxon>
        <taxon>Pseudomonadati</taxon>
        <taxon>Pseudomonadota</taxon>
        <taxon>Gammaproteobacteria</taxon>
        <taxon>Nevskiales</taxon>
        <taxon>Nevskiaceae</taxon>
        <taxon>Hydrocarboniphaga</taxon>
    </lineage>
</organism>
<dbReference type="EMBL" id="AKGD01000001">
    <property type="protein sequence ID" value="EIT71073.1"/>
    <property type="molecule type" value="Genomic_DNA"/>
</dbReference>
<evidence type="ECO:0000256" key="3">
    <source>
        <dbReference type="SAM" id="Phobius"/>
    </source>
</evidence>